<evidence type="ECO:0000313" key="3">
    <source>
        <dbReference type="EMBL" id="KEH38199.1"/>
    </source>
</evidence>
<reference evidence="3 6" key="1">
    <citation type="journal article" date="2011" name="Nature">
        <title>The Medicago genome provides insight into the evolution of rhizobial symbioses.</title>
        <authorList>
            <person name="Young N.D."/>
            <person name="Debelle F."/>
            <person name="Oldroyd G.E."/>
            <person name="Geurts R."/>
            <person name="Cannon S.B."/>
            <person name="Udvardi M.K."/>
            <person name="Benedito V.A."/>
            <person name="Mayer K.F."/>
            <person name="Gouzy J."/>
            <person name="Schoof H."/>
            <person name="Van de Peer Y."/>
            <person name="Proost S."/>
            <person name="Cook D.R."/>
            <person name="Meyers B.C."/>
            <person name="Spannagl M."/>
            <person name="Cheung F."/>
            <person name="De Mita S."/>
            <person name="Krishnakumar V."/>
            <person name="Gundlach H."/>
            <person name="Zhou S."/>
            <person name="Mudge J."/>
            <person name="Bharti A.K."/>
            <person name="Murray J.D."/>
            <person name="Naoumkina M.A."/>
            <person name="Rosen B."/>
            <person name="Silverstein K.A."/>
            <person name="Tang H."/>
            <person name="Rombauts S."/>
            <person name="Zhao P.X."/>
            <person name="Zhou P."/>
            <person name="Barbe V."/>
            <person name="Bardou P."/>
            <person name="Bechner M."/>
            <person name="Bellec A."/>
            <person name="Berger A."/>
            <person name="Berges H."/>
            <person name="Bidwell S."/>
            <person name="Bisseling T."/>
            <person name="Choisne N."/>
            <person name="Couloux A."/>
            <person name="Denny R."/>
            <person name="Deshpande S."/>
            <person name="Dai X."/>
            <person name="Doyle J.J."/>
            <person name="Dudez A.M."/>
            <person name="Farmer A.D."/>
            <person name="Fouteau S."/>
            <person name="Franken C."/>
            <person name="Gibelin C."/>
            <person name="Gish J."/>
            <person name="Goldstein S."/>
            <person name="Gonzalez A.J."/>
            <person name="Green P.J."/>
            <person name="Hallab A."/>
            <person name="Hartog M."/>
            <person name="Hua A."/>
            <person name="Humphray S.J."/>
            <person name="Jeong D.H."/>
            <person name="Jing Y."/>
            <person name="Jocker A."/>
            <person name="Kenton S.M."/>
            <person name="Kim D.J."/>
            <person name="Klee K."/>
            <person name="Lai H."/>
            <person name="Lang C."/>
            <person name="Lin S."/>
            <person name="Macmil S.L."/>
            <person name="Magdelenat G."/>
            <person name="Matthews L."/>
            <person name="McCorrison J."/>
            <person name="Monaghan E.L."/>
            <person name="Mun J.H."/>
            <person name="Najar F.Z."/>
            <person name="Nicholson C."/>
            <person name="Noirot C."/>
            <person name="O'Bleness M."/>
            <person name="Paule C.R."/>
            <person name="Poulain J."/>
            <person name="Prion F."/>
            <person name="Qin B."/>
            <person name="Qu C."/>
            <person name="Retzel E.F."/>
            <person name="Riddle C."/>
            <person name="Sallet E."/>
            <person name="Samain S."/>
            <person name="Samson N."/>
            <person name="Sanders I."/>
            <person name="Saurat O."/>
            <person name="Scarpelli C."/>
            <person name="Schiex T."/>
            <person name="Segurens B."/>
            <person name="Severin A.J."/>
            <person name="Sherrier D.J."/>
            <person name="Shi R."/>
            <person name="Sims S."/>
            <person name="Singer S.R."/>
            <person name="Sinharoy S."/>
            <person name="Sterck L."/>
            <person name="Viollet A."/>
            <person name="Wang B.B."/>
            <person name="Wang K."/>
            <person name="Wang M."/>
            <person name="Wang X."/>
            <person name="Warfsmann J."/>
            <person name="Weissenbach J."/>
            <person name="White D.D."/>
            <person name="White J.D."/>
            <person name="Wiley G.B."/>
            <person name="Wincker P."/>
            <person name="Xing Y."/>
            <person name="Yang L."/>
            <person name="Yao Z."/>
            <person name="Ying F."/>
            <person name="Zhai J."/>
            <person name="Zhou L."/>
            <person name="Zuber A."/>
            <person name="Denarie J."/>
            <person name="Dixon R.A."/>
            <person name="May G.D."/>
            <person name="Schwartz D.C."/>
            <person name="Rogers J."/>
            <person name="Quetier F."/>
            <person name="Town C.D."/>
            <person name="Roe B.A."/>
        </authorList>
    </citation>
    <scope>NUCLEOTIDE SEQUENCE [LARGE SCALE GENOMIC DNA]</scope>
    <source>
        <strain evidence="3">A17</strain>
        <strain evidence="5 6">cv. Jemalong A17</strain>
    </source>
</reference>
<keyword evidence="1" id="KW-1133">Transmembrane helix</keyword>
<dbReference type="HOGENOM" id="CLU_181053_0_0_1"/>
<evidence type="ECO:0000256" key="1">
    <source>
        <dbReference type="SAM" id="Phobius"/>
    </source>
</evidence>
<keyword evidence="1" id="KW-0472">Membrane</keyword>
<name>A0A072V827_MEDTR</name>
<reference evidence="5" key="3">
    <citation type="submission" date="2015-04" db="UniProtKB">
        <authorList>
            <consortium name="EnsemblPlants"/>
        </authorList>
    </citation>
    <scope>IDENTIFICATION</scope>
    <source>
        <strain evidence="5">cv. Jemalong A17</strain>
    </source>
</reference>
<evidence type="ECO:0000313" key="6">
    <source>
        <dbReference type="Proteomes" id="UP000002051"/>
    </source>
</evidence>
<evidence type="ECO:0000313" key="5">
    <source>
        <dbReference type="EnsemblPlants" id="KEH38199"/>
    </source>
</evidence>
<evidence type="ECO:0000259" key="2">
    <source>
        <dbReference type="Pfam" id="PF07127"/>
    </source>
</evidence>
<dbReference type="AlphaFoldDB" id="A0A072V827"/>
<feature type="domain" description="Late nodulin" evidence="2">
    <location>
        <begin position="1"/>
        <end position="57"/>
    </location>
</feature>
<accession>A0A072V827</accession>
<dbReference type="InterPro" id="IPR009810">
    <property type="entry name" value="Nodulin_late_dom"/>
</dbReference>
<keyword evidence="6" id="KW-1185">Reference proteome</keyword>
<dbReference type="EMBL" id="PSQE01000002">
    <property type="protein sequence ID" value="RHN74372.1"/>
    <property type="molecule type" value="Genomic_DNA"/>
</dbReference>
<reference evidence="4" key="4">
    <citation type="journal article" date="2018" name="Nat. Plants">
        <title>Whole-genome landscape of Medicago truncatula symbiotic genes.</title>
        <authorList>
            <person name="Pecrix Y."/>
            <person name="Gamas P."/>
            <person name="Carrere S."/>
        </authorList>
    </citation>
    <scope>NUCLEOTIDE SEQUENCE</scope>
    <source>
        <tissue evidence="4">Leaves</tissue>
    </source>
</reference>
<protein>
    <submittedName>
        <fullName evidence="3">Nodule Cysteine-Rich (NCR) secreted peptide</fullName>
    </submittedName>
    <submittedName>
        <fullName evidence="4">Putative Late nodulin</fullName>
    </submittedName>
</protein>
<dbReference type="EnsemblPlants" id="KEH38199">
    <property type="protein sequence ID" value="KEH38199"/>
    <property type="gene ID" value="MTR_2g063130"/>
</dbReference>
<keyword evidence="1" id="KW-0812">Transmembrane</keyword>
<sequence>MAQIPRYFYAFIIFLYLFHVATTNRFLYRIGCDTSNDCPSYMCPPPLSPRCTKFYCKCI</sequence>
<reference evidence="3 6" key="2">
    <citation type="journal article" date="2014" name="BMC Genomics">
        <title>An improved genome release (version Mt4.0) for the model legume Medicago truncatula.</title>
        <authorList>
            <person name="Tang H."/>
            <person name="Krishnakumar V."/>
            <person name="Bidwell S."/>
            <person name="Rosen B."/>
            <person name="Chan A."/>
            <person name="Zhou S."/>
            <person name="Gentzbittel L."/>
            <person name="Childs K.L."/>
            <person name="Yandell M."/>
            <person name="Gundlach H."/>
            <person name="Mayer K.F."/>
            <person name="Schwartz D.C."/>
            <person name="Town C.D."/>
        </authorList>
    </citation>
    <scope>GENOME REANNOTATION</scope>
    <source>
        <strain evidence="3">A17</strain>
        <strain evidence="5 6">cv. Jemalong A17</strain>
    </source>
</reference>
<dbReference type="EMBL" id="CM001218">
    <property type="protein sequence ID" value="KEH38199.1"/>
    <property type="molecule type" value="Genomic_DNA"/>
</dbReference>
<dbReference type="Gramene" id="rna10426">
    <property type="protein sequence ID" value="RHN74372.1"/>
    <property type="gene ID" value="gene10426"/>
</dbReference>
<feature type="transmembrane region" description="Helical" evidence="1">
    <location>
        <begin position="7"/>
        <end position="28"/>
    </location>
</feature>
<evidence type="ECO:0000313" key="4">
    <source>
        <dbReference type="EMBL" id="RHN74372.1"/>
    </source>
</evidence>
<organism evidence="3 6">
    <name type="scientific">Medicago truncatula</name>
    <name type="common">Barrel medic</name>
    <name type="synonym">Medicago tribuloides</name>
    <dbReference type="NCBI Taxonomy" id="3880"/>
    <lineage>
        <taxon>Eukaryota</taxon>
        <taxon>Viridiplantae</taxon>
        <taxon>Streptophyta</taxon>
        <taxon>Embryophyta</taxon>
        <taxon>Tracheophyta</taxon>
        <taxon>Spermatophyta</taxon>
        <taxon>Magnoliopsida</taxon>
        <taxon>eudicotyledons</taxon>
        <taxon>Gunneridae</taxon>
        <taxon>Pentapetalae</taxon>
        <taxon>rosids</taxon>
        <taxon>fabids</taxon>
        <taxon>Fabales</taxon>
        <taxon>Fabaceae</taxon>
        <taxon>Papilionoideae</taxon>
        <taxon>50 kb inversion clade</taxon>
        <taxon>NPAAA clade</taxon>
        <taxon>Hologalegina</taxon>
        <taxon>IRL clade</taxon>
        <taxon>Trifolieae</taxon>
        <taxon>Medicago</taxon>
    </lineage>
</organism>
<dbReference type="Pfam" id="PF07127">
    <property type="entry name" value="Nodulin_late"/>
    <property type="match status" value="1"/>
</dbReference>
<dbReference type="GO" id="GO:0046872">
    <property type="term" value="F:metal ion binding"/>
    <property type="evidence" value="ECO:0007669"/>
    <property type="project" value="InterPro"/>
</dbReference>
<dbReference type="Proteomes" id="UP000002051">
    <property type="component" value="Chromosome 2"/>
</dbReference>
<gene>
    <name evidence="3" type="ordered locus">MTR_2g063130</name>
    <name evidence="4" type="ORF">MtrunA17_Chr2g0309591</name>
</gene>
<proteinExistence type="predicted"/>
<dbReference type="Proteomes" id="UP000265566">
    <property type="component" value="Chromosome 2"/>
</dbReference>